<dbReference type="RefSeq" id="WP_034326856.1">
    <property type="nucleotide sequence ID" value="NZ_CAJTQN010000005.1"/>
</dbReference>
<dbReference type="Proteomes" id="UP000064525">
    <property type="component" value="Chromosome I"/>
</dbReference>
<keyword evidence="7 10" id="KW-0472">Membrane</keyword>
<dbReference type="SUPFAM" id="SSF51344">
    <property type="entry name" value="Epsilon subunit of F1F0-ATP synthase N-terminal domain"/>
    <property type="match status" value="1"/>
</dbReference>
<evidence type="ECO:0000256" key="1">
    <source>
        <dbReference type="ARBA" id="ARBA00003543"/>
    </source>
</evidence>
<evidence type="ECO:0000313" key="16">
    <source>
        <dbReference type="Proteomes" id="UP000064525"/>
    </source>
</evidence>
<dbReference type="InterPro" id="IPR036771">
    <property type="entry name" value="ATPsynth_dsu/esu_N"/>
</dbReference>
<evidence type="ECO:0000256" key="7">
    <source>
        <dbReference type="ARBA" id="ARBA00023136"/>
    </source>
</evidence>
<evidence type="ECO:0000256" key="10">
    <source>
        <dbReference type="HAMAP-Rule" id="MF_00530"/>
    </source>
</evidence>
<dbReference type="Proteomes" id="UP000029925">
    <property type="component" value="Unassembled WGS sequence"/>
</dbReference>
<dbReference type="GO" id="GO:0045259">
    <property type="term" value="C:proton-transporting ATP synthase complex"/>
    <property type="evidence" value="ECO:0007669"/>
    <property type="project" value="UniProtKB-KW"/>
</dbReference>
<dbReference type="GO" id="GO:0005886">
    <property type="term" value="C:plasma membrane"/>
    <property type="evidence" value="ECO:0007669"/>
    <property type="project" value="UniProtKB-SubCell"/>
</dbReference>
<dbReference type="GO" id="GO:0046933">
    <property type="term" value="F:proton-transporting ATP synthase activity, rotational mechanism"/>
    <property type="evidence" value="ECO:0007669"/>
    <property type="project" value="UniProtKB-UniRule"/>
</dbReference>
<dbReference type="PANTHER" id="PTHR13822:SF10">
    <property type="entry name" value="ATP SYNTHASE EPSILON CHAIN, CHLOROPLASTIC"/>
    <property type="match status" value="1"/>
</dbReference>
<gene>
    <name evidence="10" type="primary">atpC</name>
    <name evidence="13" type="ORF">BN2458_PEG0526</name>
    <name evidence="14" type="ORF">LS75_000615</name>
</gene>
<evidence type="ECO:0000259" key="12">
    <source>
        <dbReference type="Pfam" id="PF02823"/>
    </source>
</evidence>
<dbReference type="InterPro" id="IPR001469">
    <property type="entry name" value="ATP_synth_F1_dsu/esu"/>
</dbReference>
<evidence type="ECO:0000313" key="13">
    <source>
        <dbReference type="EMBL" id="CUU39412.1"/>
    </source>
</evidence>
<dbReference type="GO" id="GO:0016787">
    <property type="term" value="F:hydrolase activity"/>
    <property type="evidence" value="ECO:0007669"/>
    <property type="project" value="UniProtKB-KW"/>
</dbReference>
<accession>A0A099UDR7</accession>
<dbReference type="PATRIC" id="fig|76936.10.peg.513"/>
<evidence type="ECO:0000256" key="3">
    <source>
        <dbReference type="ARBA" id="ARBA00005712"/>
    </source>
</evidence>
<name>A0A099UDR7_9HELI</name>
<dbReference type="GeneID" id="78150827"/>
<keyword evidence="4 10" id="KW-0813">Transport</keyword>
<keyword evidence="10" id="KW-0375">Hydrogen ion transport</keyword>
<evidence type="ECO:0000256" key="4">
    <source>
        <dbReference type="ARBA" id="ARBA00022448"/>
    </source>
</evidence>
<evidence type="ECO:0000256" key="8">
    <source>
        <dbReference type="ARBA" id="ARBA00023196"/>
    </source>
</evidence>
<evidence type="ECO:0000256" key="6">
    <source>
        <dbReference type="ARBA" id="ARBA00023065"/>
    </source>
</evidence>
<comment type="subcellular location">
    <subcellularLocation>
        <location evidence="10">Cell membrane</location>
        <topology evidence="10">Peripheral membrane protein</topology>
    </subcellularLocation>
    <subcellularLocation>
        <location evidence="2">Endomembrane system</location>
        <topology evidence="2">Peripheral membrane protein</topology>
    </subcellularLocation>
</comment>
<keyword evidence="6 10" id="KW-0406">Ion transport</keyword>
<evidence type="ECO:0000313" key="14">
    <source>
        <dbReference type="EMBL" id="TLD79477.1"/>
    </source>
</evidence>
<keyword evidence="5 10" id="KW-1003">Cell membrane</keyword>
<reference evidence="16" key="3">
    <citation type="submission" date="2015-11" db="EMBL/GenBank/DDBJ databases">
        <authorList>
            <person name="Anvar S.Y."/>
        </authorList>
    </citation>
    <scope>NUCLEOTIDE SEQUENCE [LARGE SCALE GENOMIC DNA]</scope>
</reference>
<dbReference type="HAMAP" id="MF_00530">
    <property type="entry name" value="ATP_synth_epsil_bac"/>
    <property type="match status" value="1"/>
</dbReference>
<evidence type="ECO:0000256" key="2">
    <source>
        <dbReference type="ARBA" id="ARBA00004184"/>
    </source>
</evidence>
<dbReference type="NCBIfam" id="TIGR01216">
    <property type="entry name" value="ATP_synt_epsi"/>
    <property type="match status" value="1"/>
</dbReference>
<dbReference type="EMBL" id="JRPF02000001">
    <property type="protein sequence ID" value="TLD79477.1"/>
    <property type="molecule type" value="Genomic_DNA"/>
</dbReference>
<dbReference type="InterPro" id="IPR020546">
    <property type="entry name" value="ATP_synth_F1_dsu/esu_N"/>
</dbReference>
<dbReference type="STRING" id="76936.BN2458_PEG0526"/>
<dbReference type="OrthoDB" id="9799969at2"/>
<comment type="function">
    <text evidence="1 10">Produces ATP from ADP in the presence of a proton gradient across the membrane.</text>
</comment>
<evidence type="ECO:0000256" key="5">
    <source>
        <dbReference type="ARBA" id="ARBA00022475"/>
    </source>
</evidence>
<reference evidence="14 15" key="1">
    <citation type="journal article" date="2014" name="Genome Announc.">
        <title>Draft genome sequences of eight enterohepatic helicobacter species isolated from both laboratory and wild rodents.</title>
        <authorList>
            <person name="Sheh A."/>
            <person name="Shen Z."/>
            <person name="Fox J.G."/>
        </authorList>
    </citation>
    <scope>NUCLEOTIDE SEQUENCE [LARGE SCALE GENOMIC DNA]</scope>
    <source>
        <strain evidence="14 15">MIT 98-6810</strain>
    </source>
</reference>
<comment type="similarity">
    <text evidence="3 10 11">Belongs to the ATPase epsilon chain family.</text>
</comment>
<proteinExistence type="inferred from homology"/>
<dbReference type="EMBL" id="LN907858">
    <property type="protein sequence ID" value="CUU39412.1"/>
    <property type="molecule type" value="Genomic_DNA"/>
</dbReference>
<dbReference type="KEGG" id="hty:BN2458_PEG0526"/>
<dbReference type="AlphaFoldDB" id="A0A099UDR7"/>
<dbReference type="Gene3D" id="2.60.15.10">
    <property type="entry name" value="F0F1 ATP synthase delta/epsilon subunit, N-terminal"/>
    <property type="match status" value="1"/>
</dbReference>
<organism evidence="13 16">
    <name type="scientific">Helicobacter typhlonius</name>
    <dbReference type="NCBI Taxonomy" id="76936"/>
    <lineage>
        <taxon>Bacteria</taxon>
        <taxon>Pseudomonadati</taxon>
        <taxon>Campylobacterota</taxon>
        <taxon>Epsilonproteobacteria</taxon>
        <taxon>Campylobacterales</taxon>
        <taxon>Helicobacteraceae</taxon>
        <taxon>Helicobacter</taxon>
    </lineage>
</organism>
<evidence type="ECO:0000313" key="15">
    <source>
        <dbReference type="Proteomes" id="UP000029925"/>
    </source>
</evidence>
<reference evidence="13" key="2">
    <citation type="submission" date="2015-11" db="EMBL/GenBank/DDBJ databases">
        <authorList>
            <person name="Zhang Y."/>
            <person name="Guo Z."/>
        </authorList>
    </citation>
    <scope>NUCLEOTIDE SEQUENCE</scope>
    <source>
        <strain evidence="13">1</strain>
    </source>
</reference>
<dbReference type="CDD" id="cd12152">
    <property type="entry name" value="F1-ATPase_delta"/>
    <property type="match status" value="1"/>
</dbReference>
<keyword evidence="9 10" id="KW-0066">ATP synthesis</keyword>
<protein>
    <recommendedName>
        <fullName evidence="10">ATP synthase epsilon chain</fullName>
    </recommendedName>
    <alternativeName>
        <fullName evidence="10">ATP synthase F1 sector epsilon subunit</fullName>
    </alternativeName>
    <alternativeName>
        <fullName evidence="10">F-ATPase epsilon subunit</fullName>
    </alternativeName>
</protein>
<sequence>MEKITLSIATPYGSIFDGEVKYVIVPGSEGEFGVFPGHCDLLSLLKIGIIEFETLDGDKGFIAINWGHAQISQTGTKTDVKIIADGAVAIMGNTESGVATAIQEARALLEGASNDTSLIGTVVSRVETIAKNRI</sequence>
<dbReference type="GO" id="GO:0005524">
    <property type="term" value="F:ATP binding"/>
    <property type="evidence" value="ECO:0007669"/>
    <property type="project" value="UniProtKB-UniRule"/>
</dbReference>
<evidence type="ECO:0000256" key="9">
    <source>
        <dbReference type="ARBA" id="ARBA00023310"/>
    </source>
</evidence>
<evidence type="ECO:0000256" key="11">
    <source>
        <dbReference type="RuleBase" id="RU003656"/>
    </source>
</evidence>
<keyword evidence="13" id="KW-0378">Hydrolase</keyword>
<keyword evidence="8 10" id="KW-0139">CF(1)</keyword>
<feature type="domain" description="ATP synthase F1 complex delta/epsilon subunit N-terminal" evidence="12">
    <location>
        <begin position="5"/>
        <end position="87"/>
    </location>
</feature>
<dbReference type="Pfam" id="PF02823">
    <property type="entry name" value="ATP-synt_DE_N"/>
    <property type="match status" value="1"/>
</dbReference>
<comment type="subunit">
    <text evidence="10 11">F-type ATPases have 2 components, CF(1) - the catalytic core - and CF(0) - the membrane proton channel. CF(1) has five subunits: alpha(3), beta(3), gamma(1), delta(1), epsilon(1). CF(0) has three main subunits: a, b and c.</text>
</comment>
<keyword evidence="15" id="KW-1185">Reference proteome</keyword>
<dbReference type="GO" id="GO:0012505">
    <property type="term" value="C:endomembrane system"/>
    <property type="evidence" value="ECO:0007669"/>
    <property type="project" value="UniProtKB-SubCell"/>
</dbReference>
<dbReference type="PANTHER" id="PTHR13822">
    <property type="entry name" value="ATP SYNTHASE DELTA/EPSILON CHAIN"/>
    <property type="match status" value="1"/>
</dbReference>